<feature type="region of interest" description="Disordered" evidence="1">
    <location>
        <begin position="134"/>
        <end position="176"/>
    </location>
</feature>
<protein>
    <submittedName>
        <fullName evidence="2">Uncharacterized protein</fullName>
    </submittedName>
</protein>
<keyword evidence="3" id="KW-1185">Reference proteome</keyword>
<organism evidence="2 3">
    <name type="scientific">Eumeta variegata</name>
    <name type="common">Bagworm moth</name>
    <name type="synonym">Eumeta japonica</name>
    <dbReference type="NCBI Taxonomy" id="151549"/>
    <lineage>
        <taxon>Eukaryota</taxon>
        <taxon>Metazoa</taxon>
        <taxon>Ecdysozoa</taxon>
        <taxon>Arthropoda</taxon>
        <taxon>Hexapoda</taxon>
        <taxon>Insecta</taxon>
        <taxon>Pterygota</taxon>
        <taxon>Neoptera</taxon>
        <taxon>Endopterygota</taxon>
        <taxon>Lepidoptera</taxon>
        <taxon>Glossata</taxon>
        <taxon>Ditrysia</taxon>
        <taxon>Tineoidea</taxon>
        <taxon>Psychidae</taxon>
        <taxon>Oiketicinae</taxon>
        <taxon>Eumeta</taxon>
    </lineage>
</organism>
<accession>A0A4C1TSZ0</accession>
<dbReference type="EMBL" id="BGZK01000085">
    <property type="protein sequence ID" value="GBP17133.1"/>
    <property type="molecule type" value="Genomic_DNA"/>
</dbReference>
<dbReference type="AlphaFoldDB" id="A0A4C1TSZ0"/>
<sequence>MALKNSVTSSISVGYKITARMYLSYVREVRQPLKDAARSSVTRSISTVMNGCCRPASAAGAGADTSPSPRAFCPCSSVGAIRDARAHLERRTNVKVGGGGRLLDALQRQLEQFLHAPRTFRVCGRGRRACATTQARARRSALGDVTRASRPPRAREGRARGRRPPGARSGNAGRPVLFSLAPRGCDTTKFI</sequence>
<name>A0A4C1TSZ0_EUMVA</name>
<gene>
    <name evidence="2" type="ORF">EVAR_17260_1</name>
</gene>
<evidence type="ECO:0000256" key="1">
    <source>
        <dbReference type="SAM" id="MobiDB-lite"/>
    </source>
</evidence>
<evidence type="ECO:0000313" key="2">
    <source>
        <dbReference type="EMBL" id="GBP17133.1"/>
    </source>
</evidence>
<feature type="compositionally biased region" description="Low complexity" evidence="1">
    <location>
        <begin position="166"/>
        <end position="175"/>
    </location>
</feature>
<evidence type="ECO:0000313" key="3">
    <source>
        <dbReference type="Proteomes" id="UP000299102"/>
    </source>
</evidence>
<comment type="caution">
    <text evidence="2">The sequence shown here is derived from an EMBL/GenBank/DDBJ whole genome shotgun (WGS) entry which is preliminary data.</text>
</comment>
<proteinExistence type="predicted"/>
<reference evidence="2 3" key="1">
    <citation type="journal article" date="2019" name="Commun. Biol.">
        <title>The bagworm genome reveals a unique fibroin gene that provides high tensile strength.</title>
        <authorList>
            <person name="Kono N."/>
            <person name="Nakamura H."/>
            <person name="Ohtoshi R."/>
            <person name="Tomita M."/>
            <person name="Numata K."/>
            <person name="Arakawa K."/>
        </authorList>
    </citation>
    <scope>NUCLEOTIDE SEQUENCE [LARGE SCALE GENOMIC DNA]</scope>
</reference>
<dbReference type="Proteomes" id="UP000299102">
    <property type="component" value="Unassembled WGS sequence"/>
</dbReference>